<dbReference type="EMBL" id="CM001555">
    <property type="protein sequence ID" value="EJG07792.1"/>
    <property type="molecule type" value="Genomic_DNA"/>
</dbReference>
<dbReference type="HOGENOM" id="CLU_1492991_0_0_2"/>
<dbReference type="STRING" id="28892.Metli_1848"/>
<keyword evidence="1" id="KW-0472">Membrane</keyword>
<protein>
    <submittedName>
        <fullName evidence="2">Uncharacterized protein</fullName>
    </submittedName>
</protein>
<dbReference type="OrthoDB" id="110604at2157"/>
<gene>
    <name evidence="2" type="ORF">Metli_1848</name>
</gene>
<evidence type="ECO:0000313" key="3">
    <source>
        <dbReference type="Proteomes" id="UP000005095"/>
    </source>
</evidence>
<feature type="transmembrane region" description="Helical" evidence="1">
    <location>
        <begin position="61"/>
        <end position="79"/>
    </location>
</feature>
<name>J1L3X3_9EURY</name>
<keyword evidence="3" id="KW-1185">Reference proteome</keyword>
<keyword evidence="1" id="KW-0812">Transmembrane</keyword>
<dbReference type="Proteomes" id="UP000005095">
    <property type="component" value="Chromosome"/>
</dbReference>
<dbReference type="AlphaFoldDB" id="J1L3X3"/>
<evidence type="ECO:0000313" key="2">
    <source>
        <dbReference type="EMBL" id="EJG07792.1"/>
    </source>
</evidence>
<feature type="transmembrane region" description="Helical" evidence="1">
    <location>
        <begin position="139"/>
        <end position="166"/>
    </location>
</feature>
<feature type="transmembrane region" description="Helical" evidence="1">
    <location>
        <begin position="37"/>
        <end position="54"/>
    </location>
</feature>
<dbReference type="RefSeq" id="WP_004039718.1">
    <property type="nucleotide sequence ID" value="NZ_CM001555.1"/>
</dbReference>
<accession>J1L3X3</accession>
<sequence>MVTRSYFTLYETAVLSLCGALVFLSKAFITLSLHLPGHSYLFVAIPFVVGCGVVRKAGSGTYIGLVGGLLSSFFGFEALHLLDVFKYLAMGLTIDIVGVTFSHRFDHPAVGFIAGAAGSVVKMVVNYAVHYLLGVPATFILIGIGLTSVTHLIFGGIGGVIAALIIARLMRAGVIGDDRA</sequence>
<keyword evidence="1" id="KW-1133">Transmembrane helix</keyword>
<evidence type="ECO:0000256" key="1">
    <source>
        <dbReference type="SAM" id="Phobius"/>
    </source>
</evidence>
<organism evidence="2 3">
    <name type="scientific">Methanofollis liminatans DSM 4140</name>
    <dbReference type="NCBI Taxonomy" id="28892"/>
    <lineage>
        <taxon>Archaea</taxon>
        <taxon>Methanobacteriati</taxon>
        <taxon>Methanobacteriota</taxon>
        <taxon>Stenosarchaea group</taxon>
        <taxon>Methanomicrobia</taxon>
        <taxon>Methanomicrobiales</taxon>
        <taxon>Methanomicrobiaceae</taxon>
        <taxon>Methanofollis</taxon>
    </lineage>
</organism>
<proteinExistence type="predicted"/>
<reference evidence="2 3" key="1">
    <citation type="submission" date="2011-08" db="EMBL/GenBank/DDBJ databases">
        <title>The complete genome of Methanofollis liminatans DSM 4140.</title>
        <authorList>
            <consortium name="US DOE Joint Genome Institute (JGI-PGF)"/>
            <person name="Lucas S."/>
            <person name="Han J."/>
            <person name="Lapidus A."/>
            <person name="Bruce D."/>
            <person name="Goodwin L."/>
            <person name="Pitluck S."/>
            <person name="Peters L."/>
            <person name="Kyrpides N."/>
            <person name="Mavromatis K."/>
            <person name="Ivanova N."/>
            <person name="Mikhailova N."/>
            <person name="Lu M."/>
            <person name="Detter J.C."/>
            <person name="Tapia R."/>
            <person name="Han C."/>
            <person name="Land M."/>
            <person name="Hauser L."/>
            <person name="Markowitz V."/>
            <person name="Cheng J.-F."/>
            <person name="Hugenholtz P."/>
            <person name="Woyke T."/>
            <person name="Wu D."/>
            <person name="Spring S."/>
            <person name="Schuler E."/>
            <person name="Brambilla E."/>
            <person name="Klenk H.-P."/>
            <person name="Eisen J.A."/>
        </authorList>
    </citation>
    <scope>NUCLEOTIDE SEQUENCE [LARGE SCALE GENOMIC DNA]</scope>
    <source>
        <strain evidence="2 3">DSM 4140</strain>
    </source>
</reference>